<evidence type="ECO:0000313" key="2">
    <source>
        <dbReference type="EMBL" id="PPT92535.1"/>
    </source>
</evidence>
<evidence type="ECO:0000313" key="3">
    <source>
        <dbReference type="Proteomes" id="UP000239898"/>
    </source>
</evidence>
<proteinExistence type="predicted"/>
<reference evidence="2 3" key="1">
    <citation type="submission" date="2016-08" db="EMBL/GenBank/DDBJ databases">
        <title>Evolution of the type three secretion system and type three effector repertoires in Xanthomonas.</title>
        <authorList>
            <person name="Merda D."/>
            <person name="Briand M."/>
            <person name="Bosis E."/>
            <person name="Rousseau C."/>
            <person name="Portier P."/>
            <person name="Jacques M.-A."/>
            <person name="Fischer-Le Saux M."/>
        </authorList>
    </citation>
    <scope>NUCLEOTIDE SEQUENCE [LARGE SCALE GENOMIC DNA]</scope>
    <source>
        <strain evidence="2 3">CFBP 4691</strain>
    </source>
</reference>
<feature type="region of interest" description="Disordered" evidence="1">
    <location>
        <begin position="34"/>
        <end position="55"/>
    </location>
</feature>
<dbReference type="OrthoDB" id="9797527at2"/>
<evidence type="ECO:0000256" key="1">
    <source>
        <dbReference type="SAM" id="MobiDB-lite"/>
    </source>
</evidence>
<protein>
    <submittedName>
        <fullName evidence="2">Uncharacterized protein</fullName>
    </submittedName>
</protein>
<gene>
    <name evidence="2" type="ORF">XthCFBP4691_03365</name>
</gene>
<dbReference type="AlphaFoldDB" id="A0A2S6ZJW7"/>
<dbReference type="EMBL" id="MIGX01000008">
    <property type="protein sequence ID" value="PPT92535.1"/>
    <property type="molecule type" value="Genomic_DNA"/>
</dbReference>
<organism evidence="2 3">
    <name type="scientific">Xanthomonas theicola</name>
    <dbReference type="NCBI Taxonomy" id="56464"/>
    <lineage>
        <taxon>Bacteria</taxon>
        <taxon>Pseudomonadati</taxon>
        <taxon>Pseudomonadota</taxon>
        <taxon>Gammaproteobacteria</taxon>
        <taxon>Lysobacterales</taxon>
        <taxon>Lysobacteraceae</taxon>
        <taxon>Xanthomonas</taxon>
    </lineage>
</organism>
<dbReference type="Proteomes" id="UP000239898">
    <property type="component" value="Unassembled WGS sequence"/>
</dbReference>
<name>A0A2S6ZJW7_9XANT</name>
<accession>A0A2S6ZJW7</accession>
<keyword evidence="3" id="KW-1185">Reference proteome</keyword>
<comment type="caution">
    <text evidence="2">The sequence shown here is derived from an EMBL/GenBank/DDBJ whole genome shotgun (WGS) entry which is preliminary data.</text>
</comment>
<sequence>MHADARRAVVDRAAGADAVAACGAAENLALDAEQGRLVPPLPEDGRRPPEATPRPRLAPALRHVAVCRRGACDA</sequence>
<dbReference type="RefSeq" id="WP_128419127.1">
    <property type="nucleotide sequence ID" value="NZ_CP049017.1"/>
</dbReference>